<protein>
    <submittedName>
        <fullName evidence="1">Uncharacterized protein</fullName>
    </submittedName>
</protein>
<proteinExistence type="predicted"/>
<comment type="caution">
    <text evidence="1">The sequence shown here is derived from an EMBL/GenBank/DDBJ whole genome shotgun (WGS) entry which is preliminary data.</text>
</comment>
<accession>A0A6G4XM26</accession>
<sequence>MTAVAVEIRPRPTEDAPEPEALIVVEDIEALTTGAMPGCSDDNPYR</sequence>
<organism evidence="1 2">
    <name type="scientific">Streptomyces mesophilus</name>
    <dbReference type="NCBI Taxonomy" id="1775132"/>
    <lineage>
        <taxon>Bacteria</taxon>
        <taxon>Bacillati</taxon>
        <taxon>Actinomycetota</taxon>
        <taxon>Actinomycetes</taxon>
        <taxon>Kitasatosporales</taxon>
        <taxon>Streptomycetaceae</taxon>
        <taxon>Streptomyces</taxon>
    </lineage>
</organism>
<evidence type="ECO:0000313" key="1">
    <source>
        <dbReference type="EMBL" id="NGO77754.1"/>
    </source>
</evidence>
<dbReference type="Proteomes" id="UP000481109">
    <property type="component" value="Unassembled WGS sequence"/>
</dbReference>
<reference evidence="1 2" key="1">
    <citation type="submission" date="2020-02" db="EMBL/GenBank/DDBJ databases">
        <title>Whole-genome analyses of novel actinobacteria.</title>
        <authorList>
            <person name="Sahin N."/>
            <person name="Tokatli A."/>
        </authorList>
    </citation>
    <scope>NUCLEOTIDE SEQUENCE [LARGE SCALE GENOMIC DNA]</scope>
    <source>
        <strain evidence="1 2">YC504</strain>
    </source>
</reference>
<dbReference type="EMBL" id="JAAKZW010000075">
    <property type="protein sequence ID" value="NGO77754.1"/>
    <property type="molecule type" value="Genomic_DNA"/>
</dbReference>
<dbReference type="AlphaFoldDB" id="A0A6G4XM26"/>
<evidence type="ECO:0000313" key="2">
    <source>
        <dbReference type="Proteomes" id="UP000481109"/>
    </source>
</evidence>
<keyword evidence="2" id="KW-1185">Reference proteome</keyword>
<name>A0A6G4XM26_9ACTN</name>
<dbReference type="RefSeq" id="WP_165333211.1">
    <property type="nucleotide sequence ID" value="NZ_JAAKZW010000075.1"/>
</dbReference>
<gene>
    <name evidence="1" type="ORF">G6045_19115</name>
</gene>